<dbReference type="OrthoDB" id="36088at2157"/>
<dbReference type="EMBL" id="CP029287">
    <property type="protein sequence ID" value="AWS00688.1"/>
    <property type="molecule type" value="Genomic_DNA"/>
</dbReference>
<dbReference type="AlphaFoldDB" id="A0A2U9IXU4"/>
<dbReference type="KEGG" id="mhk:DFR87_10275"/>
<accession>A0A2U9IXU4</accession>
<dbReference type="STRING" id="1293036.GCA_001315825_00548"/>
<gene>
    <name evidence="1" type="ORF">DFR87_10275</name>
</gene>
<reference evidence="1 2" key="1">
    <citation type="submission" date="2018-05" db="EMBL/GenBank/DDBJ databases">
        <title>Complete Genome Sequences of Extremely Thermoacidophilic, Metal-Mobilizing Type-Strain Members of the Archaeal Family Sulfolobaceae: Acidianus brierleyi DSM-1651T, Acidianus sulfidivorans DSM-18786T, Metallosphaera hakonensis DSM-7519T, and Metallosphaera prunae DSM-10039T.</title>
        <authorList>
            <person name="Counts J.A."/>
            <person name="Kelly R.M."/>
        </authorList>
    </citation>
    <scope>NUCLEOTIDE SEQUENCE [LARGE SCALE GENOMIC DNA]</scope>
    <source>
        <strain evidence="1 2">HO1-1</strain>
    </source>
</reference>
<organism evidence="1 2">
    <name type="scientific">Metallosphaera hakonensis JCM 8857 = DSM 7519</name>
    <dbReference type="NCBI Taxonomy" id="1293036"/>
    <lineage>
        <taxon>Archaea</taxon>
        <taxon>Thermoproteota</taxon>
        <taxon>Thermoprotei</taxon>
        <taxon>Sulfolobales</taxon>
        <taxon>Sulfolobaceae</taxon>
        <taxon>Metallosphaera</taxon>
    </lineage>
</organism>
<keyword evidence="2" id="KW-1185">Reference proteome</keyword>
<reference evidence="2" key="2">
    <citation type="submission" date="2020-03" db="EMBL/GenBank/DDBJ databases">
        <title>Complete Genome Sequences of Extremely Thermoacidophilic, Metal-Mobilizing Type-Strain Members of the Archaeal Family Sulfolobaceae: Acidianus brierleyi DSM-1651T, Acidianus sulfidivorans DSM-18786T, Metallosphaera hakonensis DSM-7519T, and Metallosphaera prunae DSM-10039T.</title>
        <authorList>
            <person name="Counts J.A."/>
            <person name="Kelly R.M."/>
        </authorList>
    </citation>
    <scope>NUCLEOTIDE SEQUENCE [LARGE SCALE GENOMIC DNA]</scope>
    <source>
        <strain evidence="2">HO1-1</strain>
    </source>
</reference>
<evidence type="ECO:0000313" key="1">
    <source>
        <dbReference type="EMBL" id="AWS00688.1"/>
    </source>
</evidence>
<sequence>MFEVVVGVQTDPQRIRDIFKDMATVLEEICIPTRIGASFLCSPSPSSLVTVYLSEHERRPLYLAFKISSSDSRDIVAFSEKINERLKNYGVHPTLLNSESTDM</sequence>
<evidence type="ECO:0000313" key="2">
    <source>
        <dbReference type="Proteomes" id="UP000247586"/>
    </source>
</evidence>
<name>A0A2U9IXU4_9CREN</name>
<proteinExistence type="predicted"/>
<protein>
    <submittedName>
        <fullName evidence="1">Uncharacterized protein</fullName>
    </submittedName>
</protein>
<reference evidence="2" key="3">
    <citation type="submission" date="2020-03" db="EMBL/GenBank/DDBJ databases">
        <title>Sequencing and Assembly of Multiple Reported Metal-Biooxidizing Members of the Extremely Thermoacidophilic Archaeal Family Sulfolobaceae.</title>
        <authorList>
            <person name="Counts J.A."/>
            <person name="Kelly R.M."/>
        </authorList>
    </citation>
    <scope>NUCLEOTIDE SEQUENCE [LARGE SCALE GENOMIC DNA]</scope>
    <source>
        <strain evidence="2">HO1-1</strain>
    </source>
</reference>
<dbReference type="Proteomes" id="UP000247586">
    <property type="component" value="Chromosome"/>
</dbReference>